<evidence type="ECO:0000313" key="1">
    <source>
        <dbReference type="EMBL" id="KAK8484822.1"/>
    </source>
</evidence>
<keyword evidence="2" id="KW-1185">Reference proteome</keyword>
<protein>
    <submittedName>
        <fullName evidence="1">Uncharacterized protein</fullName>
    </submittedName>
</protein>
<sequence>MLSCLRNNPSDKWCILGDTNIVAGPEDKLGGSPFDLGKARVFFKFMESSSLVEIPIKGGTFTWSNQRKEGEPILEKLDRVLASLEWSFSFPKAFGVVDAAIASDHSPIFLLLQGSPKRARYDFKFESKWLLEDECSKKVSDSWKPSLQGPTHSIFGKKLRKNKK</sequence>
<dbReference type="Proteomes" id="UP001396334">
    <property type="component" value="Unassembled WGS sequence"/>
</dbReference>
<proteinExistence type="predicted"/>
<name>A0ABR1ZVU2_9ROSI</name>
<gene>
    <name evidence="1" type="ORF">V6N11_070924</name>
</gene>
<organism evidence="1 2">
    <name type="scientific">Hibiscus sabdariffa</name>
    <name type="common">roselle</name>
    <dbReference type="NCBI Taxonomy" id="183260"/>
    <lineage>
        <taxon>Eukaryota</taxon>
        <taxon>Viridiplantae</taxon>
        <taxon>Streptophyta</taxon>
        <taxon>Embryophyta</taxon>
        <taxon>Tracheophyta</taxon>
        <taxon>Spermatophyta</taxon>
        <taxon>Magnoliopsida</taxon>
        <taxon>eudicotyledons</taxon>
        <taxon>Gunneridae</taxon>
        <taxon>Pentapetalae</taxon>
        <taxon>rosids</taxon>
        <taxon>malvids</taxon>
        <taxon>Malvales</taxon>
        <taxon>Malvaceae</taxon>
        <taxon>Malvoideae</taxon>
        <taxon>Hibiscus</taxon>
    </lineage>
</organism>
<dbReference type="SUPFAM" id="SSF56219">
    <property type="entry name" value="DNase I-like"/>
    <property type="match status" value="1"/>
</dbReference>
<reference evidence="1 2" key="1">
    <citation type="journal article" date="2024" name="G3 (Bethesda)">
        <title>Genome assembly of Hibiscus sabdariffa L. provides insights into metabolisms of medicinal natural products.</title>
        <authorList>
            <person name="Kim T."/>
        </authorList>
    </citation>
    <scope>NUCLEOTIDE SEQUENCE [LARGE SCALE GENOMIC DNA]</scope>
    <source>
        <strain evidence="1">TK-2024</strain>
        <tissue evidence="1">Old leaves</tissue>
    </source>
</reference>
<dbReference type="EMBL" id="JBBPBN010000534">
    <property type="protein sequence ID" value="KAK8484822.1"/>
    <property type="molecule type" value="Genomic_DNA"/>
</dbReference>
<dbReference type="Gene3D" id="3.60.10.10">
    <property type="entry name" value="Endonuclease/exonuclease/phosphatase"/>
    <property type="match status" value="1"/>
</dbReference>
<comment type="caution">
    <text evidence="1">The sequence shown here is derived from an EMBL/GenBank/DDBJ whole genome shotgun (WGS) entry which is preliminary data.</text>
</comment>
<accession>A0ABR1ZVU2</accession>
<dbReference type="PANTHER" id="PTHR33710">
    <property type="entry name" value="BNAC02G09200D PROTEIN"/>
    <property type="match status" value="1"/>
</dbReference>
<dbReference type="InterPro" id="IPR036691">
    <property type="entry name" value="Endo/exonu/phosph_ase_sf"/>
</dbReference>
<evidence type="ECO:0000313" key="2">
    <source>
        <dbReference type="Proteomes" id="UP001396334"/>
    </source>
</evidence>
<dbReference type="PANTHER" id="PTHR33710:SF79">
    <property type="entry name" value="OS06G0205337 PROTEIN"/>
    <property type="match status" value="1"/>
</dbReference>